<organism evidence="1 2">
    <name type="scientific">Nocardia ninae NBRC 108245</name>
    <dbReference type="NCBI Taxonomy" id="1210091"/>
    <lineage>
        <taxon>Bacteria</taxon>
        <taxon>Bacillati</taxon>
        <taxon>Actinomycetota</taxon>
        <taxon>Actinomycetes</taxon>
        <taxon>Mycobacteriales</taxon>
        <taxon>Nocardiaceae</taxon>
        <taxon>Nocardia</taxon>
    </lineage>
</organism>
<evidence type="ECO:0000313" key="1">
    <source>
        <dbReference type="EMBL" id="GEM40840.1"/>
    </source>
</evidence>
<dbReference type="AlphaFoldDB" id="A0A511MJL9"/>
<dbReference type="OrthoDB" id="4557733at2"/>
<reference evidence="1 2" key="1">
    <citation type="submission" date="2019-07" db="EMBL/GenBank/DDBJ databases">
        <title>Whole genome shotgun sequence of Nocardia ninae NBRC 108245.</title>
        <authorList>
            <person name="Hosoyama A."/>
            <person name="Uohara A."/>
            <person name="Ohji S."/>
            <person name="Ichikawa N."/>
        </authorList>
    </citation>
    <scope>NUCLEOTIDE SEQUENCE [LARGE SCALE GENOMIC DNA]</scope>
    <source>
        <strain evidence="1 2">NBRC 108245</strain>
    </source>
</reference>
<evidence type="ECO:0000313" key="2">
    <source>
        <dbReference type="Proteomes" id="UP000321424"/>
    </source>
</evidence>
<proteinExistence type="predicted"/>
<protein>
    <submittedName>
        <fullName evidence="1">Uncharacterized protein</fullName>
    </submittedName>
</protein>
<sequence>MTAPGANPPDGAYVIGSKFSRDITRESVLPTITGAARTKYNAAAGEFGGIKDNLAELADTVRDGQTDMGNRLDLLESVSGYQSLFMGKSWNVLGGRWVTLPFDEQLGPNKGADKFLNGIRFKSKGLWRSDAHVTFAPAPAEWGGGATPAAVLVEVKQVGDNKTFTAHEYDIVITQLGAETAAFSHTFVIPADDAYYVTVSVYHPKNSATVYGGTLRSALSVNRWDLGTDNPAVKPTVPNGGTLG</sequence>
<dbReference type="EMBL" id="BJXA01000042">
    <property type="protein sequence ID" value="GEM40840.1"/>
    <property type="molecule type" value="Genomic_DNA"/>
</dbReference>
<comment type="caution">
    <text evidence="1">The sequence shown here is derived from an EMBL/GenBank/DDBJ whole genome shotgun (WGS) entry which is preliminary data.</text>
</comment>
<gene>
    <name evidence="1" type="ORF">NN4_53590</name>
</gene>
<accession>A0A511MJL9</accession>
<keyword evidence="2" id="KW-1185">Reference proteome</keyword>
<dbReference type="Proteomes" id="UP000321424">
    <property type="component" value="Unassembled WGS sequence"/>
</dbReference>
<name>A0A511MJL9_9NOCA</name>
<dbReference type="RefSeq" id="WP_147136840.1">
    <property type="nucleotide sequence ID" value="NZ_BJXA01000042.1"/>
</dbReference>